<evidence type="ECO:0000259" key="3">
    <source>
        <dbReference type="Pfam" id="PF00589"/>
    </source>
</evidence>
<dbReference type="InterPro" id="IPR013762">
    <property type="entry name" value="Integrase-like_cat_sf"/>
</dbReference>
<protein>
    <submittedName>
        <fullName evidence="4">Tyrosine-type recombinase/integrase</fullName>
    </submittedName>
</protein>
<accession>A0ABV7GV87</accession>
<dbReference type="InterPro" id="IPR052925">
    <property type="entry name" value="Phage_Integrase-like_Recomb"/>
</dbReference>
<gene>
    <name evidence="4" type="ORF">ACFOGP_09825</name>
</gene>
<feature type="domain" description="Tyr recombinase" evidence="3">
    <location>
        <begin position="140"/>
        <end position="306"/>
    </location>
</feature>
<reference evidence="5" key="1">
    <citation type="journal article" date="2019" name="Int. J. Syst. Evol. Microbiol.">
        <title>The Global Catalogue of Microorganisms (GCM) 10K type strain sequencing project: providing services to taxonomists for standard genome sequencing and annotation.</title>
        <authorList>
            <consortium name="The Broad Institute Genomics Platform"/>
            <consortium name="The Broad Institute Genome Sequencing Center for Infectious Disease"/>
            <person name="Wu L."/>
            <person name="Ma J."/>
        </authorList>
    </citation>
    <scope>NUCLEOTIDE SEQUENCE [LARGE SCALE GENOMIC DNA]</scope>
    <source>
        <strain evidence="5">KCTC 52366</strain>
    </source>
</reference>
<dbReference type="InterPro" id="IPR010998">
    <property type="entry name" value="Integrase_recombinase_N"/>
</dbReference>
<comment type="caution">
    <text evidence="4">The sequence shown here is derived from an EMBL/GenBank/DDBJ whole genome shotgun (WGS) entry which is preliminary data.</text>
</comment>
<dbReference type="InterPro" id="IPR011010">
    <property type="entry name" value="DNA_brk_join_enz"/>
</dbReference>
<dbReference type="PANTHER" id="PTHR34605:SF4">
    <property type="entry name" value="DNA ADENINE METHYLTRANSFERASE"/>
    <property type="match status" value="1"/>
</dbReference>
<dbReference type="Gene3D" id="1.10.150.130">
    <property type="match status" value="1"/>
</dbReference>
<evidence type="ECO:0000313" key="5">
    <source>
        <dbReference type="Proteomes" id="UP001595632"/>
    </source>
</evidence>
<dbReference type="SUPFAM" id="SSF56349">
    <property type="entry name" value="DNA breaking-rejoining enzymes"/>
    <property type="match status" value="1"/>
</dbReference>
<proteinExistence type="predicted"/>
<evidence type="ECO:0000256" key="2">
    <source>
        <dbReference type="ARBA" id="ARBA00023172"/>
    </source>
</evidence>
<dbReference type="Gene3D" id="1.10.443.10">
    <property type="entry name" value="Intergrase catalytic core"/>
    <property type="match status" value="1"/>
</dbReference>
<dbReference type="PANTHER" id="PTHR34605">
    <property type="entry name" value="PHAGE_INTEGRASE DOMAIN-CONTAINING PROTEIN"/>
    <property type="match status" value="1"/>
</dbReference>
<sequence>MKAMFNREEERLEVLAQLARAPIPTRAALIEEYRRRSEGAFAPRTLECYHNIVRSFSAWCDERGYSSKPPISPSVVAEYVDWLGGQIRSTTIATRLWAIAEMHRANFEASPCRHRLVELALKSVKRKYGAAVRQAPALSKKEVWAAIERQGDSRADLRNKALLWILTDSWCRASEVVAFKVKDLLRQEDGSSLLYVTRSKTDPYGEGAYAFLSAEGTRASLKWIREAGLRRDDPIITKSQVGGLRTPLNPATVTRIIKRCIGRDDVSAHSMRVGGVQDAFRIGCDLSSIMVAGRWSSPEMPARYARRILASQSASAQVSRAFEQERASEL</sequence>
<name>A0ABV7GV87_9RHOB</name>
<organism evidence="4 5">
    <name type="scientific">Psychromarinibacter halotolerans</name>
    <dbReference type="NCBI Taxonomy" id="1775175"/>
    <lineage>
        <taxon>Bacteria</taxon>
        <taxon>Pseudomonadati</taxon>
        <taxon>Pseudomonadota</taxon>
        <taxon>Alphaproteobacteria</taxon>
        <taxon>Rhodobacterales</taxon>
        <taxon>Paracoccaceae</taxon>
        <taxon>Psychromarinibacter</taxon>
    </lineage>
</organism>
<keyword evidence="1" id="KW-0238">DNA-binding</keyword>
<dbReference type="EMBL" id="JBHRTB010000010">
    <property type="protein sequence ID" value="MFC3143007.1"/>
    <property type="molecule type" value="Genomic_DNA"/>
</dbReference>
<evidence type="ECO:0000256" key="1">
    <source>
        <dbReference type="ARBA" id="ARBA00023125"/>
    </source>
</evidence>
<dbReference type="Proteomes" id="UP001595632">
    <property type="component" value="Unassembled WGS sequence"/>
</dbReference>
<evidence type="ECO:0000313" key="4">
    <source>
        <dbReference type="EMBL" id="MFC3143007.1"/>
    </source>
</evidence>
<dbReference type="SUPFAM" id="SSF47823">
    <property type="entry name" value="lambda integrase-like, N-terminal domain"/>
    <property type="match status" value="1"/>
</dbReference>
<dbReference type="InterPro" id="IPR002104">
    <property type="entry name" value="Integrase_catalytic"/>
</dbReference>
<dbReference type="Pfam" id="PF00589">
    <property type="entry name" value="Phage_integrase"/>
    <property type="match status" value="1"/>
</dbReference>
<keyword evidence="2" id="KW-0233">DNA recombination</keyword>
<dbReference type="RefSeq" id="WP_275632986.1">
    <property type="nucleotide sequence ID" value="NZ_JARGYD010000004.1"/>
</dbReference>
<keyword evidence="5" id="KW-1185">Reference proteome</keyword>